<evidence type="ECO:0000256" key="8">
    <source>
        <dbReference type="ARBA" id="ARBA00022741"/>
    </source>
</evidence>
<protein>
    <recommendedName>
        <fullName evidence="19">Kinesin-like protein</fullName>
    </recommendedName>
</protein>
<comment type="subcellular location">
    <subcellularLocation>
        <location evidence="3">Chromosome</location>
        <location evidence="3">Centromere</location>
        <location evidence="3">Kinetochore</location>
    </subcellularLocation>
    <subcellularLocation>
        <location evidence="2">Cytoplasm</location>
        <location evidence="2">Cytoskeleton</location>
    </subcellularLocation>
    <subcellularLocation>
        <location evidence="1">Nucleus</location>
    </subcellularLocation>
</comment>
<keyword evidence="12 18" id="KW-0067">ATP-binding</keyword>
<dbReference type="Bgee" id="ENSACAG00000014854">
    <property type="expression patterns" value="Expressed in dewlap and 11 other cell types or tissues"/>
</dbReference>
<keyword evidence="7 19" id="KW-0493">Microtubule</keyword>
<dbReference type="GO" id="GO:0005524">
    <property type="term" value="F:ATP binding"/>
    <property type="evidence" value="ECO:0007669"/>
    <property type="project" value="UniProtKB-UniRule"/>
</dbReference>
<evidence type="ECO:0000256" key="1">
    <source>
        <dbReference type="ARBA" id="ARBA00004123"/>
    </source>
</evidence>
<feature type="domain" description="Kinesin motor" evidence="21">
    <location>
        <begin position="223"/>
        <end position="553"/>
    </location>
</feature>
<evidence type="ECO:0000256" key="11">
    <source>
        <dbReference type="ARBA" id="ARBA00022838"/>
    </source>
</evidence>
<dbReference type="SUPFAM" id="SSF52540">
    <property type="entry name" value="P-loop containing nucleoside triphosphate hydrolases"/>
    <property type="match status" value="1"/>
</dbReference>
<evidence type="ECO:0000256" key="12">
    <source>
        <dbReference type="ARBA" id="ARBA00022840"/>
    </source>
</evidence>
<dbReference type="Ensembl" id="ENSACAT00000052809.1">
    <property type="protein sequence ID" value="ENSACAP00000029832.1"/>
    <property type="gene ID" value="ENSACAG00000014854.4"/>
</dbReference>
<evidence type="ECO:0000256" key="14">
    <source>
        <dbReference type="ARBA" id="ARBA00023212"/>
    </source>
</evidence>
<evidence type="ECO:0000256" key="19">
    <source>
        <dbReference type="RuleBase" id="RU000394"/>
    </source>
</evidence>
<dbReference type="InterPro" id="IPR019821">
    <property type="entry name" value="Kinesin_motor_CS"/>
</dbReference>
<feature type="coiled-coil region" evidence="20">
    <location>
        <begin position="603"/>
        <end position="634"/>
    </location>
</feature>
<dbReference type="Proteomes" id="UP000001646">
    <property type="component" value="Chromosome 4"/>
</dbReference>
<dbReference type="PANTHER" id="PTHR47971">
    <property type="entry name" value="KINESIN-RELATED PROTEIN 6"/>
    <property type="match status" value="1"/>
</dbReference>
<keyword evidence="18 19" id="KW-0505">Motor protein</keyword>
<accession>A0A803T3P2</accession>
<dbReference type="GO" id="GO:0003777">
    <property type="term" value="F:microtubule motor activity"/>
    <property type="evidence" value="ECO:0007669"/>
    <property type="project" value="InterPro"/>
</dbReference>
<evidence type="ECO:0000256" key="20">
    <source>
        <dbReference type="SAM" id="Coils"/>
    </source>
</evidence>
<reference evidence="22" key="3">
    <citation type="submission" date="2025-09" db="UniProtKB">
        <authorList>
            <consortium name="Ensembl"/>
        </authorList>
    </citation>
    <scope>IDENTIFICATION</scope>
</reference>
<sequence length="707" mass="80863">HQGSDPEESDATGVIHDATIKNVNWEKMFVSVEWTETSTIKGKEIDFDDVVAINPELLKTPVAADGKESLPLQENVTTQVGDFEKFSQIFEQAARVHKLLRMLFFPPNWGGGGKCGPSKFSMGLTWPKIWKGHPFQYGLFCFGFTNGTILPVARRKSTIVKEMEKMKNKREEKRAQYSEIRNKRAQEYDSSCPNWDFARMVKEYRATLNCQPISMNDPIEEHRICVCVRKRPLNRQEIAKKECDVITVISKNNILVHEPKVKVDLTKYLENQPFRFDFSFDEKASNEMVYWFTARPLLQTIFEGGKATCFAYGQTGSGKTHTMGGDFSGKTQKASKGIYAFASQDVFLLLQQTRYKVQGLEVYVTFFEIYNGKLFDLLNKKAKLRVLEDGKQQVQVVGLQEVRVNCAEDVIRIIEAGSACRTSGHSFANSNSSRSHACFQIILRRKGKLHGKFSLVDLAGNERGADTSSADRQTRMEAAEINKSLLALKECIRALGQNKQHTPFRESKLTQVLRDSFIGTNSRTCMIAMISPGMNSCEYTLNTLRYADRVKELPHNGTADEAQNCMETENKELEINFGKIVLILFYYEHQLSEEELSPHLSSVREALTRINELEDKAIEELKEIRQKMNACNDLLDIAEQPEYDLEAFVYEAQCFINEGSKSFETLKGTLETAVYLFVQTKRVRFSWELAFHVYDRMSFCHYKRIQN</sequence>
<evidence type="ECO:0000256" key="15">
    <source>
        <dbReference type="ARBA" id="ARBA00023242"/>
    </source>
</evidence>
<evidence type="ECO:0000256" key="5">
    <source>
        <dbReference type="ARBA" id="ARBA00022490"/>
    </source>
</evidence>
<evidence type="ECO:0000313" key="22">
    <source>
        <dbReference type="Ensembl" id="ENSACAP00000029832.1"/>
    </source>
</evidence>
<evidence type="ECO:0000256" key="16">
    <source>
        <dbReference type="ARBA" id="ARBA00023306"/>
    </source>
</evidence>
<keyword evidence="10" id="KW-0159">Chromosome partition</keyword>
<dbReference type="GeneTree" id="ENSGT00940000165325"/>
<keyword evidence="4" id="KW-0158">Chromosome</keyword>
<dbReference type="PROSITE" id="PS50067">
    <property type="entry name" value="KINESIN_MOTOR_2"/>
    <property type="match status" value="1"/>
</dbReference>
<keyword evidence="8 18" id="KW-0547">Nucleotide-binding</keyword>
<evidence type="ECO:0000313" key="23">
    <source>
        <dbReference type="Proteomes" id="UP000001646"/>
    </source>
</evidence>
<dbReference type="InterPro" id="IPR001752">
    <property type="entry name" value="Kinesin_motor_dom"/>
</dbReference>
<proteinExistence type="inferred from homology"/>
<dbReference type="InterPro" id="IPR027417">
    <property type="entry name" value="P-loop_NTPase"/>
</dbReference>
<dbReference type="PROSITE" id="PS00411">
    <property type="entry name" value="KINESIN_MOTOR_1"/>
    <property type="match status" value="1"/>
</dbReference>
<dbReference type="CDD" id="cd01367">
    <property type="entry name" value="KISc_KIF2_like"/>
    <property type="match status" value="1"/>
</dbReference>
<dbReference type="GO" id="GO:0000776">
    <property type="term" value="C:kinetochore"/>
    <property type="evidence" value="ECO:0007669"/>
    <property type="project" value="UniProtKB-KW"/>
</dbReference>
<keyword evidence="5" id="KW-0963">Cytoplasm</keyword>
<dbReference type="GO" id="GO:0007059">
    <property type="term" value="P:chromosome segregation"/>
    <property type="evidence" value="ECO:0007669"/>
    <property type="project" value="UniProtKB-KW"/>
</dbReference>
<evidence type="ECO:0000256" key="7">
    <source>
        <dbReference type="ARBA" id="ARBA00022701"/>
    </source>
</evidence>
<keyword evidence="6" id="KW-0132">Cell division</keyword>
<dbReference type="InterPro" id="IPR036961">
    <property type="entry name" value="Kinesin_motor_dom_sf"/>
</dbReference>
<evidence type="ECO:0000256" key="3">
    <source>
        <dbReference type="ARBA" id="ARBA00004629"/>
    </source>
</evidence>
<keyword evidence="15" id="KW-0539">Nucleus</keyword>
<feature type="coiled-coil region" evidence="20">
    <location>
        <begin position="156"/>
        <end position="183"/>
    </location>
</feature>
<dbReference type="GO" id="GO:0007018">
    <property type="term" value="P:microtubule-based movement"/>
    <property type="evidence" value="ECO:0007669"/>
    <property type="project" value="InterPro"/>
</dbReference>
<dbReference type="GO" id="GO:0008017">
    <property type="term" value="F:microtubule binding"/>
    <property type="evidence" value="ECO:0007669"/>
    <property type="project" value="InterPro"/>
</dbReference>
<evidence type="ECO:0000256" key="17">
    <source>
        <dbReference type="ARBA" id="ARBA00023328"/>
    </source>
</evidence>
<dbReference type="SMART" id="SM00129">
    <property type="entry name" value="KISc"/>
    <property type="match status" value="1"/>
</dbReference>
<reference evidence="22" key="2">
    <citation type="submission" date="2025-08" db="UniProtKB">
        <authorList>
            <consortium name="Ensembl"/>
        </authorList>
    </citation>
    <scope>IDENTIFICATION</scope>
</reference>
<dbReference type="Gene3D" id="3.40.850.10">
    <property type="entry name" value="Kinesin motor domain"/>
    <property type="match status" value="1"/>
</dbReference>
<comment type="similarity">
    <text evidence="18 19">Belongs to the TRAFAC class myosin-kinesin ATPase superfamily. Kinesin family.</text>
</comment>
<dbReference type="GO" id="GO:0051301">
    <property type="term" value="P:cell division"/>
    <property type="evidence" value="ECO:0007669"/>
    <property type="project" value="UniProtKB-KW"/>
</dbReference>
<keyword evidence="13 20" id="KW-0175">Coiled coil</keyword>
<reference evidence="22 23" key="1">
    <citation type="submission" date="2009-12" db="EMBL/GenBank/DDBJ databases">
        <title>The Genome Sequence of Anolis carolinensis (Green Anole Lizard).</title>
        <authorList>
            <consortium name="The Genome Sequencing Platform"/>
            <person name="Di Palma F."/>
            <person name="Alfoldi J."/>
            <person name="Heiman D."/>
            <person name="Young S."/>
            <person name="Grabherr M."/>
            <person name="Johnson J."/>
            <person name="Lander E.S."/>
            <person name="Lindblad-Toh K."/>
        </authorList>
    </citation>
    <scope>NUCLEOTIDE SEQUENCE [LARGE SCALE GENOMIC DNA]</scope>
    <source>
        <strain evidence="22 23">JBL SC #1</strain>
    </source>
</reference>
<evidence type="ECO:0000256" key="10">
    <source>
        <dbReference type="ARBA" id="ARBA00022829"/>
    </source>
</evidence>
<evidence type="ECO:0000256" key="6">
    <source>
        <dbReference type="ARBA" id="ARBA00022618"/>
    </source>
</evidence>
<name>A0A803T3P2_ANOCA</name>
<keyword evidence="23" id="KW-1185">Reference proteome</keyword>
<dbReference type="PANTHER" id="PTHR47971:SF25">
    <property type="entry name" value="KINESIN-LIKE PROTEIN KIF2C"/>
    <property type="match status" value="1"/>
</dbReference>
<dbReference type="InterPro" id="IPR054473">
    <property type="entry name" value="KIF2A-like_N"/>
</dbReference>
<keyword evidence="14" id="KW-0206">Cytoskeleton</keyword>
<keyword evidence="16" id="KW-0131">Cell cycle</keyword>
<gene>
    <name evidence="22" type="primary">kif2c</name>
</gene>
<keyword evidence="11" id="KW-0995">Kinetochore</keyword>
<dbReference type="Pfam" id="PF22923">
    <property type="entry name" value="KIF2A-like_1st"/>
    <property type="match status" value="1"/>
</dbReference>
<dbReference type="PRINTS" id="PR00380">
    <property type="entry name" value="KINESINHEAVY"/>
</dbReference>
<dbReference type="Pfam" id="PF00225">
    <property type="entry name" value="Kinesin"/>
    <property type="match status" value="1"/>
</dbReference>
<evidence type="ECO:0000259" key="21">
    <source>
        <dbReference type="PROSITE" id="PS50067"/>
    </source>
</evidence>
<organism evidence="22 23">
    <name type="scientific">Anolis carolinensis</name>
    <name type="common">Green anole</name>
    <name type="synonym">American chameleon</name>
    <dbReference type="NCBI Taxonomy" id="28377"/>
    <lineage>
        <taxon>Eukaryota</taxon>
        <taxon>Metazoa</taxon>
        <taxon>Chordata</taxon>
        <taxon>Craniata</taxon>
        <taxon>Vertebrata</taxon>
        <taxon>Euteleostomi</taxon>
        <taxon>Lepidosauria</taxon>
        <taxon>Squamata</taxon>
        <taxon>Bifurcata</taxon>
        <taxon>Unidentata</taxon>
        <taxon>Episquamata</taxon>
        <taxon>Toxicofera</taxon>
        <taxon>Iguania</taxon>
        <taxon>Dactyloidae</taxon>
        <taxon>Anolis</taxon>
    </lineage>
</organism>
<evidence type="ECO:0000256" key="13">
    <source>
        <dbReference type="ARBA" id="ARBA00023054"/>
    </source>
</evidence>
<keyword evidence="9" id="KW-0498">Mitosis</keyword>
<feature type="binding site" evidence="18">
    <location>
        <begin position="313"/>
        <end position="320"/>
    </location>
    <ligand>
        <name>ATP</name>
        <dbReference type="ChEBI" id="CHEBI:30616"/>
    </ligand>
</feature>
<keyword evidence="17" id="KW-0137">Centromere</keyword>
<dbReference type="GO" id="GO:0005634">
    <property type="term" value="C:nucleus"/>
    <property type="evidence" value="ECO:0007669"/>
    <property type="project" value="UniProtKB-SubCell"/>
</dbReference>
<dbReference type="InterPro" id="IPR027640">
    <property type="entry name" value="Kinesin-like_fam"/>
</dbReference>
<dbReference type="AlphaFoldDB" id="A0A803T3P2"/>
<evidence type="ECO:0000256" key="4">
    <source>
        <dbReference type="ARBA" id="ARBA00022454"/>
    </source>
</evidence>
<evidence type="ECO:0000256" key="2">
    <source>
        <dbReference type="ARBA" id="ARBA00004245"/>
    </source>
</evidence>
<dbReference type="GO" id="GO:0005874">
    <property type="term" value="C:microtubule"/>
    <property type="evidence" value="ECO:0007669"/>
    <property type="project" value="UniProtKB-KW"/>
</dbReference>
<evidence type="ECO:0000256" key="9">
    <source>
        <dbReference type="ARBA" id="ARBA00022776"/>
    </source>
</evidence>
<evidence type="ECO:0000256" key="18">
    <source>
        <dbReference type="PROSITE-ProRule" id="PRU00283"/>
    </source>
</evidence>
<dbReference type="FunFam" id="3.40.850.10:FF:000006">
    <property type="entry name" value="Kinesin-like protein"/>
    <property type="match status" value="1"/>
</dbReference>